<feature type="binding site" evidence="8">
    <location>
        <position position="156"/>
    </location>
    <ligand>
        <name>Zn(2+)</name>
        <dbReference type="ChEBI" id="CHEBI:29105"/>
        <label>1</label>
    </ligand>
</feature>
<feature type="repeat" description="CXXCXGXG motif" evidence="8">
    <location>
        <begin position="173"/>
        <end position="180"/>
    </location>
</feature>
<dbReference type="NCBIfam" id="TIGR02349">
    <property type="entry name" value="DnaJ_bact"/>
    <property type="match status" value="1"/>
</dbReference>
<dbReference type="InterPro" id="IPR001623">
    <property type="entry name" value="DnaJ_domain"/>
</dbReference>
<dbReference type="GO" id="GO:0031072">
    <property type="term" value="F:heat shock protein binding"/>
    <property type="evidence" value="ECO:0007669"/>
    <property type="project" value="InterPro"/>
</dbReference>
<dbReference type="GO" id="GO:0009408">
    <property type="term" value="P:response to heat"/>
    <property type="evidence" value="ECO:0007669"/>
    <property type="project" value="InterPro"/>
</dbReference>
<feature type="domain" description="CR-type" evidence="11">
    <location>
        <begin position="143"/>
        <end position="225"/>
    </location>
</feature>
<dbReference type="InterPro" id="IPR036410">
    <property type="entry name" value="HSP_DnaJ_Cys-rich_dom_sf"/>
</dbReference>
<comment type="cofactor">
    <cofactor evidence="8">
        <name>Zn(2+)</name>
        <dbReference type="ChEBI" id="CHEBI:29105"/>
    </cofactor>
    <text evidence="8">Binds 2 Zn(2+) ions per monomer.</text>
</comment>
<dbReference type="PROSITE" id="PS00636">
    <property type="entry name" value="DNAJ_1"/>
    <property type="match status" value="1"/>
</dbReference>
<dbReference type="PROSITE" id="PS51188">
    <property type="entry name" value="ZF_CR"/>
    <property type="match status" value="1"/>
</dbReference>
<protein>
    <recommendedName>
        <fullName evidence="7 8">Chaperone protein DnaJ</fullName>
    </recommendedName>
</protein>
<accession>A0A1G2LCS3</accession>
<keyword evidence="3 8" id="KW-0863">Zinc-finger</keyword>
<dbReference type="Pfam" id="PF00684">
    <property type="entry name" value="DnaJ_CXXCXGXG"/>
    <property type="match status" value="1"/>
</dbReference>
<dbReference type="PRINTS" id="PR00625">
    <property type="entry name" value="JDOMAIN"/>
</dbReference>
<dbReference type="PANTHER" id="PTHR43096">
    <property type="entry name" value="DNAJ HOMOLOG 1, MITOCHONDRIAL-RELATED"/>
    <property type="match status" value="1"/>
</dbReference>
<evidence type="ECO:0000256" key="5">
    <source>
        <dbReference type="ARBA" id="ARBA00023186"/>
    </source>
</evidence>
<evidence type="ECO:0000259" key="11">
    <source>
        <dbReference type="PROSITE" id="PS51188"/>
    </source>
</evidence>
<comment type="caution">
    <text evidence="12">The sequence shown here is derived from an EMBL/GenBank/DDBJ whole genome shotgun (WGS) entry which is preliminary data.</text>
</comment>
<organism evidence="12 13">
    <name type="scientific">Candidatus Sungbacteria bacterium RIFCSPLOWO2_01_FULL_60_25</name>
    <dbReference type="NCBI Taxonomy" id="1802281"/>
    <lineage>
        <taxon>Bacteria</taxon>
        <taxon>Candidatus Sungiibacteriota</taxon>
    </lineage>
</organism>
<comment type="function">
    <text evidence="8">Participates actively in the response to hyperosmotic and heat shock by preventing the aggregation of stress-denatured proteins and by disaggregating proteins, also in an autonomous, DnaK-independent fashion. Unfolded proteins bind initially to DnaJ; upon interaction with the DnaJ-bound protein, DnaK hydrolyzes its bound ATP, resulting in the formation of a stable complex. GrpE releases ADP from DnaK; ATP binding to DnaK triggers the release of the substrate protein, thus completing the reaction cycle. Several rounds of ATP-dependent interactions between DnaJ, DnaK and GrpE are required for fully efficient folding. Also involved, together with DnaK and GrpE, in the DNA replication of plasmids through activation of initiation proteins.</text>
</comment>
<dbReference type="GO" id="GO:0051082">
    <property type="term" value="F:unfolded protein binding"/>
    <property type="evidence" value="ECO:0007669"/>
    <property type="project" value="UniProtKB-UniRule"/>
</dbReference>
<dbReference type="Gene3D" id="1.10.287.110">
    <property type="entry name" value="DnaJ domain"/>
    <property type="match status" value="1"/>
</dbReference>
<feature type="binding site" evidence="8">
    <location>
        <position position="216"/>
    </location>
    <ligand>
        <name>Zn(2+)</name>
        <dbReference type="ChEBI" id="CHEBI:29105"/>
        <label>1</label>
    </ligand>
</feature>
<proteinExistence type="inferred from homology"/>
<dbReference type="Pfam" id="PF00226">
    <property type="entry name" value="DnaJ"/>
    <property type="match status" value="1"/>
</dbReference>
<evidence type="ECO:0000256" key="9">
    <source>
        <dbReference type="PROSITE-ProRule" id="PRU00546"/>
    </source>
</evidence>
<evidence type="ECO:0000256" key="8">
    <source>
        <dbReference type="HAMAP-Rule" id="MF_01152"/>
    </source>
</evidence>
<feature type="repeat" description="CXXCXGXG motif" evidence="8">
    <location>
        <begin position="156"/>
        <end position="163"/>
    </location>
</feature>
<feature type="binding site" evidence="8">
    <location>
        <position position="213"/>
    </location>
    <ligand>
        <name>Zn(2+)</name>
        <dbReference type="ChEBI" id="CHEBI:29105"/>
        <label>1</label>
    </ligand>
</feature>
<comment type="subunit">
    <text evidence="8">Homodimer.</text>
</comment>
<dbReference type="SUPFAM" id="SSF49493">
    <property type="entry name" value="HSP40/DnaJ peptide-binding domain"/>
    <property type="match status" value="2"/>
</dbReference>
<name>A0A1G2LCS3_9BACT</name>
<dbReference type="SUPFAM" id="SSF46565">
    <property type="entry name" value="Chaperone J-domain"/>
    <property type="match status" value="1"/>
</dbReference>
<dbReference type="PROSITE" id="PS50076">
    <property type="entry name" value="DNAJ_2"/>
    <property type="match status" value="1"/>
</dbReference>
<keyword evidence="4 8" id="KW-0862">Zinc</keyword>
<feature type="binding site" evidence="8">
    <location>
        <position position="176"/>
    </location>
    <ligand>
        <name>Zn(2+)</name>
        <dbReference type="ChEBI" id="CHEBI:29105"/>
        <label>2</label>
    </ligand>
</feature>
<dbReference type="GO" id="GO:0005737">
    <property type="term" value="C:cytoplasm"/>
    <property type="evidence" value="ECO:0007669"/>
    <property type="project" value="UniProtKB-SubCell"/>
</dbReference>
<comment type="domain">
    <text evidence="8">The J domain is necessary and sufficient to stimulate DnaK ATPase activity. Zinc center 1 plays an important role in the autonomous, DnaK-independent chaperone activity of DnaJ. Zinc center 2 is essential for interaction with DnaK and for DnaJ activity.</text>
</comment>
<evidence type="ECO:0000256" key="1">
    <source>
        <dbReference type="ARBA" id="ARBA00022723"/>
    </source>
</evidence>
<keyword evidence="5 8" id="KW-0143">Chaperone</keyword>
<dbReference type="CDD" id="cd10719">
    <property type="entry name" value="DnaJ_zf"/>
    <property type="match status" value="1"/>
</dbReference>
<dbReference type="InterPro" id="IPR002939">
    <property type="entry name" value="DnaJ_C"/>
</dbReference>
<dbReference type="GO" id="GO:0005524">
    <property type="term" value="F:ATP binding"/>
    <property type="evidence" value="ECO:0007669"/>
    <property type="project" value="InterPro"/>
</dbReference>
<dbReference type="InterPro" id="IPR018253">
    <property type="entry name" value="DnaJ_domain_CS"/>
</dbReference>
<feature type="binding site" evidence="8">
    <location>
        <position position="159"/>
    </location>
    <ligand>
        <name>Zn(2+)</name>
        <dbReference type="ChEBI" id="CHEBI:29105"/>
        <label>1</label>
    </ligand>
</feature>
<comment type="subcellular location">
    <subcellularLocation>
        <location evidence="8">Cytoplasm</location>
    </subcellularLocation>
</comment>
<dbReference type="CDD" id="cd10747">
    <property type="entry name" value="DnaJ_C"/>
    <property type="match status" value="1"/>
</dbReference>
<evidence type="ECO:0000256" key="7">
    <source>
        <dbReference type="ARBA" id="ARBA00067609"/>
    </source>
</evidence>
<feature type="repeat" description="CXXCXGXG motif" evidence="8">
    <location>
        <begin position="213"/>
        <end position="220"/>
    </location>
</feature>
<comment type="similarity">
    <text evidence="6 8">Belongs to the DnaJ family.</text>
</comment>
<dbReference type="InterPro" id="IPR036869">
    <property type="entry name" value="J_dom_sf"/>
</dbReference>
<reference evidence="12 13" key="1">
    <citation type="journal article" date="2016" name="Nat. Commun.">
        <title>Thousands of microbial genomes shed light on interconnected biogeochemical processes in an aquifer system.</title>
        <authorList>
            <person name="Anantharaman K."/>
            <person name="Brown C.T."/>
            <person name="Hug L.A."/>
            <person name="Sharon I."/>
            <person name="Castelle C.J."/>
            <person name="Probst A.J."/>
            <person name="Thomas B.C."/>
            <person name="Singh A."/>
            <person name="Wilkins M.J."/>
            <person name="Karaoz U."/>
            <person name="Brodie E.L."/>
            <person name="Williams K.H."/>
            <person name="Hubbard S.S."/>
            <person name="Banfield J.F."/>
        </authorList>
    </citation>
    <scope>NUCLEOTIDE SEQUENCE [LARGE SCALE GENOMIC DNA]</scope>
</reference>
<dbReference type="GO" id="GO:0006260">
    <property type="term" value="P:DNA replication"/>
    <property type="evidence" value="ECO:0007669"/>
    <property type="project" value="UniProtKB-KW"/>
</dbReference>
<feature type="binding site" evidence="8">
    <location>
        <position position="199"/>
    </location>
    <ligand>
        <name>Zn(2+)</name>
        <dbReference type="ChEBI" id="CHEBI:29105"/>
        <label>2</label>
    </ligand>
</feature>
<dbReference type="InterPro" id="IPR008971">
    <property type="entry name" value="HSP40/DnaJ_pept-bd"/>
</dbReference>
<feature type="zinc finger region" description="CR-type" evidence="9">
    <location>
        <begin position="143"/>
        <end position="225"/>
    </location>
</feature>
<keyword evidence="1 8" id="KW-0479">Metal-binding</keyword>
<dbReference type="HAMAP" id="MF_01152">
    <property type="entry name" value="DnaJ"/>
    <property type="match status" value="1"/>
</dbReference>
<dbReference type="GO" id="GO:0008270">
    <property type="term" value="F:zinc ion binding"/>
    <property type="evidence" value="ECO:0007669"/>
    <property type="project" value="UniProtKB-UniRule"/>
</dbReference>
<dbReference type="SUPFAM" id="SSF57938">
    <property type="entry name" value="DnaJ/Hsp40 cysteine-rich domain"/>
    <property type="match status" value="1"/>
</dbReference>
<dbReference type="InterPro" id="IPR001305">
    <property type="entry name" value="HSP_DnaJ_Cys-rich_dom"/>
</dbReference>
<dbReference type="FunFam" id="2.10.230.10:FF:000002">
    <property type="entry name" value="Molecular chaperone DnaJ"/>
    <property type="match status" value="1"/>
</dbReference>
<dbReference type="Gene3D" id="2.10.230.10">
    <property type="entry name" value="Heat shock protein DnaJ, cysteine-rich domain"/>
    <property type="match status" value="1"/>
</dbReference>
<dbReference type="EMBL" id="MHQT01000026">
    <property type="protein sequence ID" value="OHA09417.1"/>
    <property type="molecule type" value="Genomic_DNA"/>
</dbReference>
<gene>
    <name evidence="8" type="primary">dnaJ</name>
    <name evidence="12" type="ORF">A3A44_00290</name>
</gene>
<keyword evidence="8" id="KW-0235">DNA replication</keyword>
<feature type="domain" description="J" evidence="10">
    <location>
        <begin position="4"/>
        <end position="66"/>
    </location>
</feature>
<dbReference type="STRING" id="1802281.A3A44_00290"/>
<evidence type="ECO:0000313" key="13">
    <source>
        <dbReference type="Proteomes" id="UP000178977"/>
    </source>
</evidence>
<keyword evidence="8" id="KW-0346">Stress response</keyword>
<evidence type="ECO:0000256" key="4">
    <source>
        <dbReference type="ARBA" id="ARBA00022833"/>
    </source>
</evidence>
<dbReference type="InterPro" id="IPR012724">
    <property type="entry name" value="DnaJ"/>
</dbReference>
<evidence type="ECO:0000313" key="12">
    <source>
        <dbReference type="EMBL" id="OHA09417.1"/>
    </source>
</evidence>
<feature type="binding site" evidence="8">
    <location>
        <position position="173"/>
    </location>
    <ligand>
        <name>Zn(2+)</name>
        <dbReference type="ChEBI" id="CHEBI:29105"/>
        <label>2</label>
    </ligand>
</feature>
<dbReference type="PANTHER" id="PTHR43096:SF52">
    <property type="entry name" value="DNAJ HOMOLOG 1, MITOCHONDRIAL-RELATED"/>
    <property type="match status" value="1"/>
</dbReference>
<evidence type="ECO:0000256" key="6">
    <source>
        <dbReference type="ARBA" id="ARBA00061004"/>
    </source>
</evidence>
<dbReference type="SMART" id="SM00271">
    <property type="entry name" value="DnaJ"/>
    <property type="match status" value="1"/>
</dbReference>
<keyword evidence="8" id="KW-0963">Cytoplasm</keyword>
<evidence type="ECO:0000259" key="10">
    <source>
        <dbReference type="PROSITE" id="PS50076"/>
    </source>
</evidence>
<evidence type="ECO:0000256" key="2">
    <source>
        <dbReference type="ARBA" id="ARBA00022737"/>
    </source>
</evidence>
<dbReference type="CDD" id="cd06257">
    <property type="entry name" value="DnaJ"/>
    <property type="match status" value="1"/>
</dbReference>
<feature type="repeat" description="CXXCXGXG motif" evidence="8">
    <location>
        <begin position="199"/>
        <end position="206"/>
    </location>
</feature>
<dbReference type="Pfam" id="PF01556">
    <property type="entry name" value="DnaJ_C"/>
    <property type="match status" value="1"/>
</dbReference>
<keyword evidence="2 8" id="KW-0677">Repeat</keyword>
<evidence type="ECO:0000256" key="3">
    <source>
        <dbReference type="ARBA" id="ARBA00022771"/>
    </source>
</evidence>
<dbReference type="AlphaFoldDB" id="A0A1G2LCS3"/>
<dbReference type="GO" id="GO:0042026">
    <property type="term" value="P:protein refolding"/>
    <property type="evidence" value="ECO:0007669"/>
    <property type="project" value="TreeGrafter"/>
</dbReference>
<dbReference type="Gene3D" id="2.60.260.20">
    <property type="entry name" value="Urease metallochaperone UreE, N-terminal domain"/>
    <property type="match status" value="2"/>
</dbReference>
<dbReference type="FunFam" id="2.60.260.20:FF:000005">
    <property type="entry name" value="Chaperone protein dnaJ 1, mitochondrial"/>
    <property type="match status" value="1"/>
</dbReference>
<dbReference type="NCBIfam" id="NF008035">
    <property type="entry name" value="PRK10767.1"/>
    <property type="match status" value="1"/>
</dbReference>
<sequence length="365" mass="39914">MAKDFYKILGVPRNASKDDIKRAYRTLAHQFHPDKSGGNESKFKEINEAYQVLGDERKRAQYDQFGAAFGGGQGPFGGGFDWSQAGFGGFSPEDVRGFNDFDFGDVFEDVFSGFGFGGGQRRSRKGRDIQIELEIPFEEIINGGRHTVDLNKVATCERCQGIGAEPGTGMTKCGSCQGKGRVERTQRTFLGSFSQVGPCPACQGRGEIPASPCKECSGKGVLRRAETVEIFVPKGIEDAELLKISGKGEASPFSGVPGDLYVKMRVRPDKRFRRQGNDIVVLLPLKFSQAALGDSVELETVDGTVRLKIPEGTESGDVLRVRGRGAPLARGYGRGDLLVEVRVQTPRHISKKIREQIEKLKEEGI</sequence>
<feature type="binding site" evidence="8">
    <location>
        <position position="202"/>
    </location>
    <ligand>
        <name>Zn(2+)</name>
        <dbReference type="ChEBI" id="CHEBI:29105"/>
        <label>2</label>
    </ligand>
</feature>
<dbReference type="Proteomes" id="UP000178977">
    <property type="component" value="Unassembled WGS sequence"/>
</dbReference>